<sequence>MKNNASYLRESQKYMDRYVGARLKADDYANRFAYSAYEWRKPQDHAFNRHFMYDQGVSTLFIRKVIYATDQVKPKQRWTWELKIFCAVSSEQSSAET</sequence>
<protein>
    <submittedName>
        <fullName evidence="1">Uncharacterized protein</fullName>
    </submittedName>
</protein>
<name>A0A2G9TR87_TELCI</name>
<keyword evidence="2" id="KW-1185">Reference proteome</keyword>
<gene>
    <name evidence="1" type="ORF">TELCIR_18103</name>
</gene>
<evidence type="ECO:0000313" key="2">
    <source>
        <dbReference type="Proteomes" id="UP000230423"/>
    </source>
</evidence>
<organism evidence="1 2">
    <name type="scientific">Teladorsagia circumcincta</name>
    <name type="common">Brown stomach worm</name>
    <name type="synonym">Ostertagia circumcincta</name>
    <dbReference type="NCBI Taxonomy" id="45464"/>
    <lineage>
        <taxon>Eukaryota</taxon>
        <taxon>Metazoa</taxon>
        <taxon>Ecdysozoa</taxon>
        <taxon>Nematoda</taxon>
        <taxon>Chromadorea</taxon>
        <taxon>Rhabditida</taxon>
        <taxon>Rhabditina</taxon>
        <taxon>Rhabditomorpha</taxon>
        <taxon>Strongyloidea</taxon>
        <taxon>Trichostrongylidae</taxon>
        <taxon>Teladorsagia</taxon>
    </lineage>
</organism>
<dbReference type="Proteomes" id="UP000230423">
    <property type="component" value="Unassembled WGS sequence"/>
</dbReference>
<proteinExistence type="predicted"/>
<dbReference type="EMBL" id="KZ355552">
    <property type="protein sequence ID" value="PIO60398.1"/>
    <property type="molecule type" value="Genomic_DNA"/>
</dbReference>
<accession>A0A2G9TR87</accession>
<dbReference type="OrthoDB" id="5853193at2759"/>
<reference evidence="1 2" key="1">
    <citation type="submission" date="2015-09" db="EMBL/GenBank/DDBJ databases">
        <title>Draft genome of the parasitic nematode Teladorsagia circumcincta isolate WARC Sus (inbred).</title>
        <authorList>
            <person name="Mitreva M."/>
        </authorList>
    </citation>
    <scope>NUCLEOTIDE SEQUENCE [LARGE SCALE GENOMIC DNA]</scope>
    <source>
        <strain evidence="1 2">S</strain>
    </source>
</reference>
<evidence type="ECO:0000313" key="1">
    <source>
        <dbReference type="EMBL" id="PIO60398.1"/>
    </source>
</evidence>
<dbReference type="AlphaFoldDB" id="A0A2G9TR87"/>